<feature type="DNA-binding region" description="H-T-H motif" evidence="6">
    <location>
        <begin position="207"/>
        <end position="226"/>
    </location>
</feature>
<evidence type="ECO:0000259" key="7">
    <source>
        <dbReference type="Pfam" id="PF04542"/>
    </source>
</evidence>
<dbReference type="NCBIfam" id="TIGR02895">
    <property type="entry name" value="spore_sigI"/>
    <property type="match status" value="1"/>
</dbReference>
<dbReference type="RefSeq" id="WP_336585328.1">
    <property type="nucleotide sequence ID" value="NZ_JBBAXC010000002.1"/>
</dbReference>
<sequence>MLNLLLLLLTRKKKLKSLEQQVLEIQNGDERALEELLQSYHPFIKKTVSSVCKRYIYESDDEFSVGLIAFHEAILKYQPEKGSSLLSLAEVIIKRKVIDYLRKNNKDNNISIDSSYATEQDDDSSTNLIENSISLENYEKEKERKARQEEILQYQQLLATYDLTFEDLIEQSPKHEDARVNAINIAKLIAEDDGLLSILETKKRLPMKQLVEKVHVSRKTVERNRKYIIAVTLILTKDFYYLRDYLKGRIDT</sequence>
<comment type="subcellular location">
    <subcellularLocation>
        <location evidence="6">Cytoplasm</location>
    </subcellularLocation>
</comment>
<evidence type="ECO:0000256" key="1">
    <source>
        <dbReference type="ARBA" id="ARBA00022490"/>
    </source>
</evidence>
<reference evidence="8 9" key="1">
    <citation type="journal article" date="2018" name="J. Microbiol.">
        <title>Bacillus spongiae sp. nov., isolated from sponge of Jeju Island.</title>
        <authorList>
            <person name="Lee G.E."/>
            <person name="Im W.T."/>
            <person name="Park J.S."/>
        </authorList>
    </citation>
    <scope>NUCLEOTIDE SEQUENCE [LARGE SCALE GENOMIC DNA]</scope>
    <source>
        <strain evidence="8 9">135PIL107-10</strain>
    </source>
</reference>
<dbReference type="NCBIfam" id="TIGR02937">
    <property type="entry name" value="sigma70-ECF"/>
    <property type="match status" value="1"/>
</dbReference>
<dbReference type="InterPro" id="IPR007627">
    <property type="entry name" value="RNA_pol_sigma70_r2"/>
</dbReference>
<gene>
    <name evidence="6 8" type="primary">sigI</name>
    <name evidence="8" type="ORF">WAK64_02365</name>
</gene>
<evidence type="ECO:0000256" key="3">
    <source>
        <dbReference type="ARBA" id="ARBA00023082"/>
    </source>
</evidence>
<keyword evidence="6" id="KW-0346">Stress response</keyword>
<keyword evidence="1 6" id="KW-0963">Cytoplasm</keyword>
<feature type="short sequence motif" description="Polymerase core binding" evidence="6">
    <location>
        <begin position="61"/>
        <end position="74"/>
    </location>
</feature>
<dbReference type="HAMAP" id="MF_02064">
    <property type="entry name" value="Sigma70_SigI"/>
    <property type="match status" value="1"/>
</dbReference>
<keyword evidence="5 6" id="KW-0804">Transcription</keyword>
<keyword evidence="9" id="KW-1185">Reference proteome</keyword>
<dbReference type="EMBL" id="JBBAXC010000002">
    <property type="protein sequence ID" value="MEI5905910.1"/>
    <property type="molecule type" value="Genomic_DNA"/>
</dbReference>
<protein>
    <recommendedName>
        <fullName evidence="6">RNA polymerase sigma factor SigI</fullName>
    </recommendedName>
</protein>
<evidence type="ECO:0000256" key="4">
    <source>
        <dbReference type="ARBA" id="ARBA00023125"/>
    </source>
</evidence>
<keyword evidence="4 6" id="KW-0238">DNA-binding</keyword>
<evidence type="ECO:0000256" key="5">
    <source>
        <dbReference type="ARBA" id="ARBA00023163"/>
    </source>
</evidence>
<comment type="activity regulation">
    <text evidence="6">Negatively regulated by the anti-sigma-I factor RsgI.</text>
</comment>
<dbReference type="PIRSF" id="PIRSF038953">
    <property type="entry name" value="SigI"/>
    <property type="match status" value="1"/>
</dbReference>
<keyword evidence="3 6" id="KW-0731">Sigma factor</keyword>
<dbReference type="PANTHER" id="PTHR30385">
    <property type="entry name" value="SIGMA FACTOR F FLAGELLAR"/>
    <property type="match status" value="1"/>
</dbReference>
<dbReference type="Gene3D" id="1.10.1740.10">
    <property type="match status" value="1"/>
</dbReference>
<dbReference type="Proteomes" id="UP001312865">
    <property type="component" value="Unassembled WGS sequence"/>
</dbReference>
<evidence type="ECO:0000313" key="9">
    <source>
        <dbReference type="Proteomes" id="UP001312865"/>
    </source>
</evidence>
<accession>A0ABU8H9D9</accession>
<keyword evidence="2 6" id="KW-0805">Transcription regulation</keyword>
<dbReference type="PANTHER" id="PTHR30385:SF6">
    <property type="entry name" value="RNA POLYMERASE SIGMA FACTOR SIGI"/>
    <property type="match status" value="1"/>
</dbReference>
<comment type="similarity">
    <text evidence="6">Belongs to the sigma-70 factor family. SigI subfamily.</text>
</comment>
<dbReference type="InterPro" id="IPR013325">
    <property type="entry name" value="RNA_pol_sigma_r2"/>
</dbReference>
<evidence type="ECO:0000256" key="2">
    <source>
        <dbReference type="ARBA" id="ARBA00023015"/>
    </source>
</evidence>
<feature type="domain" description="RNA polymerase sigma-70 region 2" evidence="7">
    <location>
        <begin position="36"/>
        <end position="105"/>
    </location>
</feature>
<proteinExistence type="inferred from homology"/>
<comment type="function">
    <text evidence="6">Sigma factors are initiation factors that promote the attachment of RNA polymerase to specific initiation sites and are then released.</text>
</comment>
<dbReference type="NCBIfam" id="NF006172">
    <property type="entry name" value="PRK08311.1-3"/>
    <property type="match status" value="1"/>
</dbReference>
<evidence type="ECO:0000256" key="6">
    <source>
        <dbReference type="HAMAP-Rule" id="MF_02064"/>
    </source>
</evidence>
<organism evidence="8 9">
    <name type="scientific">Bacillus spongiae</name>
    <dbReference type="NCBI Taxonomy" id="2683610"/>
    <lineage>
        <taxon>Bacteria</taxon>
        <taxon>Bacillati</taxon>
        <taxon>Bacillota</taxon>
        <taxon>Bacilli</taxon>
        <taxon>Bacillales</taxon>
        <taxon>Bacillaceae</taxon>
        <taxon>Bacillus</taxon>
    </lineage>
</organism>
<comment type="subunit">
    <text evidence="6">Interacts with RsgI.</text>
</comment>
<evidence type="ECO:0000313" key="8">
    <source>
        <dbReference type="EMBL" id="MEI5905910.1"/>
    </source>
</evidence>
<dbReference type="InterPro" id="IPR014244">
    <property type="entry name" value="RNA_pol_sigma-I"/>
</dbReference>
<comment type="caution">
    <text evidence="8">The sequence shown here is derived from an EMBL/GenBank/DDBJ whole genome shotgun (WGS) entry which is preliminary data.</text>
</comment>
<dbReference type="InterPro" id="IPR014284">
    <property type="entry name" value="RNA_pol_sigma-70_dom"/>
</dbReference>
<dbReference type="Pfam" id="PF04542">
    <property type="entry name" value="Sigma70_r2"/>
    <property type="match status" value="1"/>
</dbReference>
<dbReference type="SUPFAM" id="SSF88946">
    <property type="entry name" value="Sigma2 domain of RNA polymerase sigma factors"/>
    <property type="match status" value="1"/>
</dbReference>
<name>A0ABU8H9D9_9BACI</name>